<evidence type="ECO:0000256" key="3">
    <source>
        <dbReference type="ARBA" id="ARBA00022723"/>
    </source>
</evidence>
<dbReference type="PANTHER" id="PTHR43808">
    <property type="entry name" value="ACETYLORNITHINE DEACETYLASE"/>
    <property type="match status" value="1"/>
</dbReference>
<dbReference type="Proteomes" id="UP000240739">
    <property type="component" value="Unassembled WGS sequence"/>
</dbReference>
<comment type="cofactor">
    <cofactor evidence="1">
        <name>Zn(2+)</name>
        <dbReference type="ChEBI" id="CHEBI:29105"/>
    </cofactor>
</comment>
<dbReference type="Pfam" id="PF01546">
    <property type="entry name" value="Peptidase_M20"/>
    <property type="match status" value="1"/>
</dbReference>
<keyword evidence="3" id="KW-0479">Metal-binding</keyword>
<dbReference type="InterPro" id="IPR050072">
    <property type="entry name" value="Peptidase_M20A"/>
</dbReference>
<protein>
    <submittedName>
        <fullName evidence="7">Peptidase M20</fullName>
    </submittedName>
</protein>
<proteinExistence type="inferred from homology"/>
<dbReference type="SUPFAM" id="SSF55031">
    <property type="entry name" value="Bacterial exopeptidase dimerisation domain"/>
    <property type="match status" value="1"/>
</dbReference>
<evidence type="ECO:0000256" key="4">
    <source>
        <dbReference type="ARBA" id="ARBA00022801"/>
    </source>
</evidence>
<evidence type="ECO:0000256" key="2">
    <source>
        <dbReference type="ARBA" id="ARBA00006247"/>
    </source>
</evidence>
<evidence type="ECO:0000313" key="8">
    <source>
        <dbReference type="Proteomes" id="UP000240739"/>
    </source>
</evidence>
<dbReference type="Gene3D" id="1.10.150.900">
    <property type="match status" value="1"/>
</dbReference>
<evidence type="ECO:0000259" key="6">
    <source>
        <dbReference type="Pfam" id="PF07687"/>
    </source>
</evidence>
<evidence type="ECO:0000256" key="1">
    <source>
        <dbReference type="ARBA" id="ARBA00001947"/>
    </source>
</evidence>
<keyword evidence="4" id="KW-0378">Hydrolase</keyword>
<dbReference type="Gene3D" id="3.30.70.360">
    <property type="match status" value="1"/>
</dbReference>
<organism evidence="7 8">
    <name type="scientific">Paraconexibacter algicola</name>
    <dbReference type="NCBI Taxonomy" id="2133960"/>
    <lineage>
        <taxon>Bacteria</taxon>
        <taxon>Bacillati</taxon>
        <taxon>Actinomycetota</taxon>
        <taxon>Thermoleophilia</taxon>
        <taxon>Solirubrobacterales</taxon>
        <taxon>Paraconexibacteraceae</taxon>
        <taxon>Paraconexibacter</taxon>
    </lineage>
</organism>
<reference evidence="7 8" key="1">
    <citation type="submission" date="2018-03" db="EMBL/GenBank/DDBJ databases">
        <title>Aquarubrobacter algicola gen. nov., sp. nov., a novel actinobacterium isolated from shallow eutrophic lake during the end of cyanobacterial harmful algal blooms.</title>
        <authorList>
            <person name="Chun S.J."/>
        </authorList>
    </citation>
    <scope>NUCLEOTIDE SEQUENCE [LARGE SCALE GENOMIC DNA]</scope>
    <source>
        <strain evidence="7 8">Seoho-28</strain>
    </source>
</reference>
<dbReference type="InterPro" id="IPR002933">
    <property type="entry name" value="Peptidase_M20"/>
</dbReference>
<keyword evidence="5" id="KW-0862">Zinc</keyword>
<comment type="caution">
    <text evidence="7">The sequence shown here is derived from an EMBL/GenBank/DDBJ whole genome shotgun (WGS) entry which is preliminary data.</text>
</comment>
<dbReference type="GO" id="GO:0016787">
    <property type="term" value="F:hydrolase activity"/>
    <property type="evidence" value="ECO:0007669"/>
    <property type="project" value="UniProtKB-KW"/>
</dbReference>
<dbReference type="GO" id="GO:0046872">
    <property type="term" value="F:metal ion binding"/>
    <property type="evidence" value="ECO:0007669"/>
    <property type="project" value="UniProtKB-KW"/>
</dbReference>
<keyword evidence="8" id="KW-1185">Reference proteome</keyword>
<dbReference type="InterPro" id="IPR036264">
    <property type="entry name" value="Bact_exopeptidase_dim_dom"/>
</dbReference>
<dbReference type="AlphaFoldDB" id="A0A2T4UJB8"/>
<gene>
    <name evidence="7" type="ORF">C7Y72_06580</name>
</gene>
<feature type="domain" description="Peptidase M20 dimerisation" evidence="6">
    <location>
        <begin position="197"/>
        <end position="337"/>
    </location>
</feature>
<evidence type="ECO:0000313" key="7">
    <source>
        <dbReference type="EMBL" id="PTL59340.1"/>
    </source>
</evidence>
<dbReference type="RefSeq" id="WP_107567878.1">
    <property type="nucleotide sequence ID" value="NZ_PYYB01000001.1"/>
</dbReference>
<dbReference type="PANTHER" id="PTHR43808:SF8">
    <property type="entry name" value="PEPTIDASE M20 DIMERISATION DOMAIN-CONTAINING PROTEIN"/>
    <property type="match status" value="1"/>
</dbReference>
<dbReference type="SUPFAM" id="SSF53187">
    <property type="entry name" value="Zn-dependent exopeptidases"/>
    <property type="match status" value="1"/>
</dbReference>
<name>A0A2T4UJB8_9ACTN</name>
<dbReference type="Pfam" id="PF07687">
    <property type="entry name" value="M20_dimer"/>
    <property type="match status" value="1"/>
</dbReference>
<accession>A0A2T4UJB8</accession>
<comment type="similarity">
    <text evidence="2">Belongs to the peptidase M20A family.</text>
</comment>
<dbReference type="OrthoDB" id="7055905at2"/>
<dbReference type="EMBL" id="PYYB01000001">
    <property type="protein sequence ID" value="PTL59340.1"/>
    <property type="molecule type" value="Genomic_DNA"/>
</dbReference>
<sequence length="444" mass="48187">MPDAQTSPAAEQLQQEATTLLQTLIRFNTVNPPGAERAAQEHTARLLQDAGFEVTLVGRLEDRPNLVATLRGAQDGPTLCLLSHMDTVLANPAEWQRDPWSGDVDEDGMLWGRGALDMKSQTAAEVTAAVALARSGWRPARGTLKVVVVVDEEVGGAEGAVWICEHHPELVYADELLNEGAGPVIPYDGTRHLGVCVAEKGVFRFDLITDGVAGHASIPRIGDNALLKVAPLLARMAEAQPAFDLTEGPRAMLAGLGLPVDGDDPTASLETLRATDPVLAMLVEPMLGVTLAPTKARASEKINVIPSRAEIRVDCRVPPGLGAEQTLRRVHELLGGEGYRLEFTEQVPGNSSPDDTPLMDAIRAWVEREDPGTRVIPTILPGFTDSRTWRSTFPDCVAYGFFPHRHMTLFETAPLIHSKDERIDVRDLGYATRCYADIVRERLG</sequence>
<dbReference type="Gene3D" id="3.40.630.10">
    <property type="entry name" value="Zn peptidases"/>
    <property type="match status" value="1"/>
</dbReference>
<evidence type="ECO:0000256" key="5">
    <source>
        <dbReference type="ARBA" id="ARBA00022833"/>
    </source>
</evidence>
<dbReference type="InterPro" id="IPR011650">
    <property type="entry name" value="Peptidase_M20_dimer"/>
</dbReference>